<accession>A0A0F8Y216</accession>
<sequence length="87" mass="9998">MRRVLKSIASILKLYLEATVEYWNSQNEQALSKVFAPKSFISSSLFNVVFSANSGNAERTPEPEPQQLESRWFWENSTKGILRAFNI</sequence>
<proteinExistence type="predicted"/>
<comment type="caution">
    <text evidence="1">The sequence shown here is derived from an EMBL/GenBank/DDBJ whole genome shotgun (WGS) entry which is preliminary data.</text>
</comment>
<evidence type="ECO:0000313" key="1">
    <source>
        <dbReference type="EMBL" id="KKK42361.1"/>
    </source>
</evidence>
<reference evidence="1" key="1">
    <citation type="journal article" date="2015" name="Nature">
        <title>Complex archaea that bridge the gap between prokaryotes and eukaryotes.</title>
        <authorList>
            <person name="Spang A."/>
            <person name="Saw J.H."/>
            <person name="Jorgensen S.L."/>
            <person name="Zaremba-Niedzwiedzka K."/>
            <person name="Martijn J."/>
            <person name="Lind A.E."/>
            <person name="van Eijk R."/>
            <person name="Schleper C."/>
            <person name="Guy L."/>
            <person name="Ettema T.J."/>
        </authorList>
    </citation>
    <scope>NUCLEOTIDE SEQUENCE</scope>
</reference>
<dbReference type="EMBL" id="LAZR01070331">
    <property type="protein sequence ID" value="KKK42361.1"/>
    <property type="molecule type" value="Genomic_DNA"/>
</dbReference>
<protein>
    <submittedName>
        <fullName evidence="1">Uncharacterized protein</fullName>
    </submittedName>
</protein>
<organism evidence="1">
    <name type="scientific">marine sediment metagenome</name>
    <dbReference type="NCBI Taxonomy" id="412755"/>
    <lineage>
        <taxon>unclassified sequences</taxon>
        <taxon>metagenomes</taxon>
        <taxon>ecological metagenomes</taxon>
    </lineage>
</organism>
<dbReference type="AlphaFoldDB" id="A0A0F8Y216"/>
<name>A0A0F8Y216_9ZZZZ</name>
<gene>
    <name evidence="1" type="ORF">LCGC14_2008130</name>
</gene>